<dbReference type="PANTHER" id="PTHR30451:SF8">
    <property type="entry name" value="FIMBRIAL USHER PROTEIN"/>
    <property type="match status" value="1"/>
</dbReference>
<dbReference type="GO" id="GO:0009297">
    <property type="term" value="P:pilus assembly"/>
    <property type="evidence" value="ECO:0007669"/>
    <property type="project" value="InterPro"/>
</dbReference>
<dbReference type="RefSeq" id="WP_163304097.1">
    <property type="nucleotide sequence ID" value="NZ_JAAGRQ010000262.1"/>
</dbReference>
<feature type="non-terminal residue" evidence="1">
    <location>
        <position position="1"/>
    </location>
</feature>
<dbReference type="Gene3D" id="2.60.40.2610">
    <property type="entry name" value="Outer membrane usher protein FimD, plug domain"/>
    <property type="match status" value="1"/>
</dbReference>
<evidence type="ECO:0000313" key="1">
    <source>
        <dbReference type="EMBL" id="NDY59080.1"/>
    </source>
</evidence>
<feature type="non-terminal residue" evidence="1">
    <location>
        <position position="133"/>
    </location>
</feature>
<dbReference type="GO" id="GO:0015473">
    <property type="term" value="F:fimbrial usher porin activity"/>
    <property type="evidence" value="ECO:0007669"/>
    <property type="project" value="InterPro"/>
</dbReference>
<proteinExistence type="predicted"/>
<comment type="caution">
    <text evidence="1">The sequence shown here is derived from an EMBL/GenBank/DDBJ whole genome shotgun (WGS) entry which is preliminary data.</text>
</comment>
<accession>A0A7K3NSB6</accession>
<sequence>YSGQLSGGLLLHGDGVTLTPYPLRDSFAVAQVGEGAGVKLNTPSGPVWTDLWGRAVVSQLNPYQTSSIEVATDTLPRNVDLNNGFKAVSAGRGSVHKLDFAVITTRRVLLQVRDGNGTLLNKGTGVFSGDDQY</sequence>
<dbReference type="Proteomes" id="UP000469724">
    <property type="component" value="Unassembled WGS sequence"/>
</dbReference>
<organism evidence="1 2">
    <name type="scientific">Desulfolutivibrio sulfodismutans</name>
    <dbReference type="NCBI Taxonomy" id="63561"/>
    <lineage>
        <taxon>Bacteria</taxon>
        <taxon>Pseudomonadati</taxon>
        <taxon>Thermodesulfobacteriota</taxon>
        <taxon>Desulfovibrionia</taxon>
        <taxon>Desulfovibrionales</taxon>
        <taxon>Desulfovibrionaceae</taxon>
        <taxon>Desulfolutivibrio</taxon>
    </lineage>
</organism>
<dbReference type="Pfam" id="PF00577">
    <property type="entry name" value="Usher"/>
    <property type="match status" value="1"/>
</dbReference>
<keyword evidence="2" id="KW-1185">Reference proteome</keyword>
<dbReference type="InterPro" id="IPR042186">
    <property type="entry name" value="FimD_plug_dom"/>
</dbReference>
<name>A0A7K3NSB6_9BACT</name>
<gene>
    <name evidence="1" type="ORF">G3N56_20290</name>
</gene>
<reference evidence="1 2" key="1">
    <citation type="submission" date="2020-02" db="EMBL/GenBank/DDBJ databases">
        <title>Comparative genomics of sulfur disproportionating microorganisms.</title>
        <authorList>
            <person name="Ward L.M."/>
            <person name="Bertran E."/>
            <person name="Johnston D.T."/>
        </authorList>
    </citation>
    <scope>NUCLEOTIDE SEQUENCE [LARGE SCALE GENOMIC DNA]</scope>
    <source>
        <strain evidence="1 2">DSM 3696</strain>
    </source>
</reference>
<dbReference type="AlphaFoldDB" id="A0A7K3NSB6"/>
<dbReference type="InterPro" id="IPR000015">
    <property type="entry name" value="Fimb_usher"/>
</dbReference>
<evidence type="ECO:0000313" key="2">
    <source>
        <dbReference type="Proteomes" id="UP000469724"/>
    </source>
</evidence>
<dbReference type="EMBL" id="JAAGRQ010000262">
    <property type="protein sequence ID" value="NDY59080.1"/>
    <property type="molecule type" value="Genomic_DNA"/>
</dbReference>
<dbReference type="GO" id="GO:0009279">
    <property type="term" value="C:cell outer membrane"/>
    <property type="evidence" value="ECO:0007669"/>
    <property type="project" value="TreeGrafter"/>
</dbReference>
<dbReference type="PANTHER" id="PTHR30451">
    <property type="entry name" value="OUTER MEMBRANE USHER PROTEIN"/>
    <property type="match status" value="1"/>
</dbReference>
<protein>
    <submittedName>
        <fullName evidence="1">Fimbria/pilus outer membrane usher protein</fullName>
    </submittedName>
</protein>